<gene>
    <name evidence="2" type="ORF">ATB53_03460</name>
</gene>
<dbReference type="AlphaFoldDB" id="A0A109HMR8"/>
<evidence type="ECO:0000313" key="3">
    <source>
        <dbReference type="Proteomes" id="UP000055854"/>
    </source>
</evidence>
<evidence type="ECO:0008006" key="4">
    <source>
        <dbReference type="Google" id="ProtNLM"/>
    </source>
</evidence>
<sequence>MRPVALTSVTRRGARHTQDDVANEPEASSSARTQDPHANTQLQSLPRRPVRAARLGAAQPQEPTAGVRVANFVRSTANNLAWGSGVVFGITASNSFSNKTRGNFMDDPDYQELARGNGMVSMGSQHYHDLARRNGTIAVGAALAFGGFKAIESVASRYIQQAQTPVHIRVQKAERARELGTTEACLDEAVEMVTMPEDDGPGSHLSLGEQTALAKDLMNLITAERSRLPAELWNAASGVGDDAPKLVNRLLLAARARAPNETSTSSEED</sequence>
<proteinExistence type="predicted"/>
<evidence type="ECO:0000313" key="2">
    <source>
        <dbReference type="EMBL" id="KWV14816.1"/>
    </source>
</evidence>
<feature type="compositionally biased region" description="Polar residues" evidence="1">
    <location>
        <begin position="26"/>
        <end position="44"/>
    </location>
</feature>
<accession>A0A109HMR8</accession>
<organism evidence="2 3">
    <name type="scientific">Xanthomonas campestris pv. translucens</name>
    <dbReference type="NCBI Taxonomy" id="343"/>
    <lineage>
        <taxon>Bacteria</taxon>
        <taxon>Pseudomonadati</taxon>
        <taxon>Pseudomonadota</taxon>
        <taxon>Gammaproteobacteria</taxon>
        <taxon>Lysobacterales</taxon>
        <taxon>Lysobacteraceae</taxon>
        <taxon>Xanthomonas</taxon>
        <taxon>Xanthomonas translucens group</taxon>
    </lineage>
</organism>
<dbReference type="NCBIfam" id="NF041409">
    <property type="entry name" value="XopAV"/>
    <property type="match status" value="1"/>
</dbReference>
<name>A0A109HMR8_XANCT</name>
<dbReference type="EMBL" id="LNTA01000081">
    <property type="protein sequence ID" value="KWV14816.1"/>
    <property type="molecule type" value="Genomic_DNA"/>
</dbReference>
<protein>
    <recommendedName>
        <fullName evidence="4">Type III secretion system effector protein</fullName>
    </recommendedName>
</protein>
<comment type="caution">
    <text evidence="2">The sequence shown here is derived from an EMBL/GenBank/DDBJ whole genome shotgun (WGS) entry which is preliminary data.</text>
</comment>
<dbReference type="Proteomes" id="UP000055854">
    <property type="component" value="Unassembled WGS sequence"/>
</dbReference>
<dbReference type="RefSeq" id="WP_060748031.1">
    <property type="nucleotide sequence ID" value="NZ_LNTA01000081.1"/>
</dbReference>
<evidence type="ECO:0000256" key="1">
    <source>
        <dbReference type="SAM" id="MobiDB-lite"/>
    </source>
</evidence>
<feature type="region of interest" description="Disordered" evidence="1">
    <location>
        <begin position="1"/>
        <end position="48"/>
    </location>
</feature>
<reference evidence="2 3" key="1">
    <citation type="submission" date="2015-11" db="EMBL/GenBank/DDBJ databases">
        <title>Long Read and Single Molecule DNA Sequencing Simplifies Genome Assembly and TAL Effector Gene Analysis of Xanthomonas translucens.</title>
        <authorList>
            <person name="Peng Z."/>
            <person name="Hu Y."/>
            <person name="Xie J."/>
            <person name="Potnis N."/>
            <person name="Akhunova A."/>
            <person name="Jones J."/>
            <person name="Liu Z."/>
            <person name="White F."/>
            <person name="Liu S."/>
        </authorList>
    </citation>
    <scope>NUCLEOTIDE SEQUENCE [LARGE SCALE GENOMIC DNA]</scope>
    <source>
        <strain evidence="2 3">B1</strain>
    </source>
</reference>